<dbReference type="EMBL" id="BAABIG010000052">
    <property type="protein sequence ID" value="GAA4811123.1"/>
    <property type="molecule type" value="Genomic_DNA"/>
</dbReference>
<dbReference type="PANTHER" id="PTHR43124">
    <property type="entry name" value="PURINE EFFLUX PUMP PBUE"/>
    <property type="match status" value="1"/>
</dbReference>
<dbReference type="InterPro" id="IPR011701">
    <property type="entry name" value="MFS"/>
</dbReference>
<dbReference type="PROSITE" id="PS50850">
    <property type="entry name" value="MFS"/>
    <property type="match status" value="1"/>
</dbReference>
<keyword evidence="9" id="KW-1185">Reference proteome</keyword>
<dbReference type="InterPro" id="IPR020846">
    <property type="entry name" value="MFS_dom"/>
</dbReference>
<dbReference type="RefSeq" id="WP_345622102.1">
    <property type="nucleotide sequence ID" value="NZ_BAABIG010000052.1"/>
</dbReference>
<feature type="transmembrane region" description="Helical" evidence="6">
    <location>
        <begin position="56"/>
        <end position="75"/>
    </location>
</feature>
<protein>
    <recommendedName>
        <fullName evidence="7">Major facilitator superfamily (MFS) profile domain-containing protein</fullName>
    </recommendedName>
</protein>
<proteinExistence type="predicted"/>
<evidence type="ECO:0000313" key="9">
    <source>
        <dbReference type="Proteomes" id="UP001501265"/>
    </source>
</evidence>
<keyword evidence="4 6" id="KW-1133">Transmembrane helix</keyword>
<feature type="transmembrane region" description="Helical" evidence="6">
    <location>
        <begin position="112"/>
        <end position="133"/>
    </location>
</feature>
<dbReference type="SUPFAM" id="SSF103473">
    <property type="entry name" value="MFS general substrate transporter"/>
    <property type="match status" value="1"/>
</dbReference>
<feature type="transmembrane region" description="Helical" evidence="6">
    <location>
        <begin position="21"/>
        <end position="44"/>
    </location>
</feature>
<keyword evidence="2" id="KW-1003">Cell membrane</keyword>
<keyword evidence="5 6" id="KW-0472">Membrane</keyword>
<feature type="transmembrane region" description="Helical" evidence="6">
    <location>
        <begin position="87"/>
        <end position="106"/>
    </location>
</feature>
<dbReference type="Proteomes" id="UP001501265">
    <property type="component" value="Unassembled WGS sequence"/>
</dbReference>
<dbReference type="PANTHER" id="PTHR43124:SF3">
    <property type="entry name" value="CHLORAMPHENICOL EFFLUX PUMP RV0191"/>
    <property type="match status" value="1"/>
</dbReference>
<evidence type="ECO:0000313" key="8">
    <source>
        <dbReference type="EMBL" id="GAA4811123.1"/>
    </source>
</evidence>
<evidence type="ECO:0000256" key="5">
    <source>
        <dbReference type="ARBA" id="ARBA00023136"/>
    </source>
</evidence>
<evidence type="ECO:0000256" key="6">
    <source>
        <dbReference type="SAM" id="Phobius"/>
    </source>
</evidence>
<reference evidence="9" key="1">
    <citation type="journal article" date="2019" name="Int. J. Syst. Evol. Microbiol.">
        <title>The Global Catalogue of Microorganisms (GCM) 10K type strain sequencing project: providing services to taxonomists for standard genome sequencing and annotation.</title>
        <authorList>
            <consortium name="The Broad Institute Genomics Platform"/>
            <consortium name="The Broad Institute Genome Sequencing Center for Infectious Disease"/>
            <person name="Wu L."/>
            <person name="Ma J."/>
        </authorList>
    </citation>
    <scope>NUCLEOTIDE SEQUENCE [LARGE SCALE GENOMIC DNA]</scope>
    <source>
        <strain evidence="9">JCM 18081</strain>
    </source>
</reference>
<feature type="domain" description="Major facilitator superfamily (MFS) profile" evidence="7">
    <location>
        <begin position="21"/>
        <end position="151"/>
    </location>
</feature>
<comment type="subcellular location">
    <subcellularLocation>
        <location evidence="1">Cell membrane</location>
        <topology evidence="1">Multi-pass membrane protein</topology>
    </subcellularLocation>
</comment>
<dbReference type="Pfam" id="PF07690">
    <property type="entry name" value="MFS_1"/>
    <property type="match status" value="1"/>
</dbReference>
<organism evidence="8 9">
    <name type="scientific">Streptomyces ziwulingensis</name>
    <dbReference type="NCBI Taxonomy" id="1045501"/>
    <lineage>
        <taxon>Bacteria</taxon>
        <taxon>Bacillati</taxon>
        <taxon>Actinomycetota</taxon>
        <taxon>Actinomycetes</taxon>
        <taxon>Kitasatosporales</taxon>
        <taxon>Streptomycetaceae</taxon>
        <taxon>Streptomyces</taxon>
    </lineage>
</organism>
<keyword evidence="3 6" id="KW-0812">Transmembrane</keyword>
<name>A0ABP9CNI7_9ACTN</name>
<evidence type="ECO:0000256" key="4">
    <source>
        <dbReference type="ARBA" id="ARBA00022989"/>
    </source>
</evidence>
<dbReference type="InterPro" id="IPR050189">
    <property type="entry name" value="MFS_Efflux_Transporters"/>
</dbReference>
<evidence type="ECO:0000256" key="1">
    <source>
        <dbReference type="ARBA" id="ARBA00004651"/>
    </source>
</evidence>
<dbReference type="InterPro" id="IPR036259">
    <property type="entry name" value="MFS_trans_sf"/>
</dbReference>
<comment type="caution">
    <text evidence="8">The sequence shown here is derived from an EMBL/GenBank/DDBJ whole genome shotgun (WGS) entry which is preliminary data.</text>
</comment>
<evidence type="ECO:0000256" key="3">
    <source>
        <dbReference type="ARBA" id="ARBA00022692"/>
    </source>
</evidence>
<sequence length="151" mass="15562">MDQALQGTARAVPADRLPPGGLPALAGAGFLTVMLETMPAGILPAISSDLGVPESAAGQTVTVYALGSIAGAIPLIGATRRWPRRRLPLLAVAGYVVTSVVTGLSSDFTLTLVAPFTAGVFAGTLWALIGGYARRTVRVRTAPCLPRRPRT</sequence>
<evidence type="ECO:0000259" key="7">
    <source>
        <dbReference type="PROSITE" id="PS50850"/>
    </source>
</evidence>
<evidence type="ECO:0000256" key="2">
    <source>
        <dbReference type="ARBA" id="ARBA00022475"/>
    </source>
</evidence>
<dbReference type="Gene3D" id="1.20.1250.20">
    <property type="entry name" value="MFS general substrate transporter like domains"/>
    <property type="match status" value="1"/>
</dbReference>
<accession>A0ABP9CNI7</accession>
<gene>
    <name evidence="8" type="ORF">GCM10023220_47520</name>
</gene>